<dbReference type="EMBL" id="CAJVQB010018631">
    <property type="protein sequence ID" value="CAG8788328.1"/>
    <property type="molecule type" value="Genomic_DNA"/>
</dbReference>
<feature type="region of interest" description="Disordered" evidence="1">
    <location>
        <begin position="489"/>
        <end position="514"/>
    </location>
</feature>
<gene>
    <name evidence="2" type="ORF">GMARGA_LOCUS20821</name>
</gene>
<evidence type="ECO:0000256" key="1">
    <source>
        <dbReference type="SAM" id="MobiDB-lite"/>
    </source>
</evidence>
<protein>
    <submittedName>
        <fullName evidence="2">23699_t:CDS:1</fullName>
    </submittedName>
</protein>
<proteinExistence type="predicted"/>
<evidence type="ECO:0000313" key="3">
    <source>
        <dbReference type="Proteomes" id="UP000789901"/>
    </source>
</evidence>
<reference evidence="2 3" key="1">
    <citation type="submission" date="2021-06" db="EMBL/GenBank/DDBJ databases">
        <authorList>
            <person name="Kallberg Y."/>
            <person name="Tangrot J."/>
            <person name="Rosling A."/>
        </authorList>
    </citation>
    <scope>NUCLEOTIDE SEQUENCE [LARGE SCALE GENOMIC DNA]</scope>
    <source>
        <strain evidence="2 3">120-4 pot B 10/14</strain>
    </source>
</reference>
<organism evidence="2 3">
    <name type="scientific">Gigaspora margarita</name>
    <dbReference type="NCBI Taxonomy" id="4874"/>
    <lineage>
        <taxon>Eukaryota</taxon>
        <taxon>Fungi</taxon>
        <taxon>Fungi incertae sedis</taxon>
        <taxon>Mucoromycota</taxon>
        <taxon>Glomeromycotina</taxon>
        <taxon>Glomeromycetes</taxon>
        <taxon>Diversisporales</taxon>
        <taxon>Gigasporaceae</taxon>
        <taxon>Gigaspora</taxon>
    </lineage>
</organism>
<feature type="compositionally biased region" description="Basic and acidic residues" evidence="1">
    <location>
        <begin position="505"/>
        <end position="514"/>
    </location>
</feature>
<sequence>MDISRNMGNITAGTISGGALVCESKRSHEGDEQTKQALLNKRTKIDDYFPVTLSPCEPPHTPPHRIFPHQGSIEQEFLDLDSTCSNFDHEEVSAQTIGQMQNYEVDIENTYLQLSQENSQIVPEEIRKIIEKIKGIKYRLFDYRIINLSERNVTNPVNKLSKSEKRILKDIWTRYCIVCFKPTFLVENLIILLIFQLEPSQKIKTIRLDKWEKVLIPLIQKYQTHLENKSVFDVISLDSTIEVVLEKPYVRPFIHREHHDLLWVQDIYKRLFLFDAPTNLLLDPDQNELSYRENFVNPIVVKVFDDIMDLIKVKTGEVENQSNKTQRIETRQYKQRVSIGCSQDGIYSINVNATILEVGFLEVIGNALYTDIKKLSEDTEKVFKCMQISIHYQRQHYISRGATEQKVSSIESYGIVVYQRKFTFYVMHRTNGGLHVVDVLTEFSIPSTKDQLYVLKEIIENVYLFKSRIMDYYLSVQKIIPLTKTHVGVSESPVDASPSKASSSRAHDALKISE</sequence>
<comment type="caution">
    <text evidence="2">The sequence shown here is derived from an EMBL/GenBank/DDBJ whole genome shotgun (WGS) entry which is preliminary data.</text>
</comment>
<name>A0ABN7VNN0_GIGMA</name>
<accession>A0ABN7VNN0</accession>
<keyword evidence="3" id="KW-1185">Reference proteome</keyword>
<dbReference type="Proteomes" id="UP000789901">
    <property type="component" value="Unassembled WGS sequence"/>
</dbReference>
<evidence type="ECO:0000313" key="2">
    <source>
        <dbReference type="EMBL" id="CAG8788328.1"/>
    </source>
</evidence>